<dbReference type="PANTHER" id="PTHR30328:SF54">
    <property type="entry name" value="HTH-TYPE TRANSCRIPTIONAL REPRESSOR SCO4008"/>
    <property type="match status" value="1"/>
</dbReference>
<reference evidence="5 6" key="1">
    <citation type="submission" date="2017-01" db="EMBL/GenBank/DDBJ databases">
        <title>Genomic analysis of Xuhuaishuia manganoxidans DY6-4.</title>
        <authorList>
            <person name="Wang X."/>
        </authorList>
    </citation>
    <scope>NUCLEOTIDE SEQUENCE [LARGE SCALE GENOMIC DNA]</scope>
    <source>
        <strain evidence="5 6">DY6-4</strain>
    </source>
</reference>
<dbReference type="InterPro" id="IPR009057">
    <property type="entry name" value="Homeodomain-like_sf"/>
</dbReference>
<organism evidence="5 6">
    <name type="scientific">Brevirhabdus pacifica</name>
    <dbReference type="NCBI Taxonomy" id="1267768"/>
    <lineage>
        <taxon>Bacteria</taxon>
        <taxon>Pseudomonadati</taxon>
        <taxon>Pseudomonadota</taxon>
        <taxon>Alphaproteobacteria</taxon>
        <taxon>Rhodobacterales</taxon>
        <taxon>Paracoccaceae</taxon>
        <taxon>Brevirhabdus</taxon>
    </lineage>
</organism>
<keyword evidence="6" id="KW-1185">Reference proteome</keyword>
<dbReference type="GO" id="GO:0003677">
    <property type="term" value="F:DNA binding"/>
    <property type="evidence" value="ECO:0007669"/>
    <property type="project" value="UniProtKB-UniRule"/>
</dbReference>
<proteinExistence type="predicted"/>
<dbReference type="STRING" id="1267768.BV394_05060"/>
<feature type="compositionally biased region" description="Basic and acidic residues" evidence="3">
    <location>
        <begin position="1"/>
        <end position="16"/>
    </location>
</feature>
<gene>
    <name evidence="5" type="ORF">BV394_05060</name>
</gene>
<evidence type="ECO:0000259" key="4">
    <source>
        <dbReference type="PROSITE" id="PS50977"/>
    </source>
</evidence>
<dbReference type="SUPFAM" id="SSF46689">
    <property type="entry name" value="Homeodomain-like"/>
    <property type="match status" value="1"/>
</dbReference>
<dbReference type="PROSITE" id="PS50977">
    <property type="entry name" value="HTH_TETR_2"/>
    <property type="match status" value="1"/>
</dbReference>
<dbReference type="InterPro" id="IPR036271">
    <property type="entry name" value="Tet_transcr_reg_TetR-rel_C_sf"/>
</dbReference>
<evidence type="ECO:0000256" key="1">
    <source>
        <dbReference type="ARBA" id="ARBA00023125"/>
    </source>
</evidence>
<evidence type="ECO:0000256" key="3">
    <source>
        <dbReference type="SAM" id="MobiDB-lite"/>
    </source>
</evidence>
<dbReference type="AlphaFoldDB" id="A0A1U7DGQ4"/>
<dbReference type="Gene3D" id="1.10.357.10">
    <property type="entry name" value="Tetracycline Repressor, domain 2"/>
    <property type="match status" value="1"/>
</dbReference>
<accession>A0A1U7DGQ4</accession>
<evidence type="ECO:0000313" key="6">
    <source>
        <dbReference type="Proteomes" id="UP000187266"/>
    </source>
</evidence>
<dbReference type="Pfam" id="PF00440">
    <property type="entry name" value="TetR_N"/>
    <property type="match status" value="1"/>
</dbReference>
<evidence type="ECO:0000313" key="5">
    <source>
        <dbReference type="EMBL" id="APX89162.1"/>
    </source>
</evidence>
<feature type="domain" description="HTH tetR-type" evidence="4">
    <location>
        <begin position="25"/>
        <end position="85"/>
    </location>
</feature>
<sequence length="227" mass="25975">MNQPPDRRTPLEDQPKSRRWKQNPEAVRADILRVAQEEFARNGLSRTRIEDIADRTKTSKRMVFYYFGDKESLYKAVLEAAYAEVRAGEAELDLEDLPPDQALRRLVEFTFDHHRANPDFIRLVMVENIHGGSHMSQMEQLAQQNLAAIRVLERICEAGREAGLFREDISALALHWRISAMSFFNVSNRATFALNFGDSLFDEKGQALLREEAARSILLSVLKDPTG</sequence>
<dbReference type="PRINTS" id="PR00455">
    <property type="entry name" value="HTHTETR"/>
</dbReference>
<feature type="DNA-binding region" description="H-T-H motif" evidence="2">
    <location>
        <begin position="48"/>
        <end position="67"/>
    </location>
</feature>
<evidence type="ECO:0000256" key="2">
    <source>
        <dbReference type="PROSITE-ProRule" id="PRU00335"/>
    </source>
</evidence>
<feature type="region of interest" description="Disordered" evidence="3">
    <location>
        <begin position="1"/>
        <end position="22"/>
    </location>
</feature>
<dbReference type="InterPro" id="IPR041474">
    <property type="entry name" value="NicS_C"/>
</dbReference>
<dbReference type="Proteomes" id="UP000187266">
    <property type="component" value="Chromosome"/>
</dbReference>
<dbReference type="EMBL" id="CP019124">
    <property type="protein sequence ID" value="APX89162.1"/>
    <property type="molecule type" value="Genomic_DNA"/>
</dbReference>
<dbReference type="InterPro" id="IPR050109">
    <property type="entry name" value="HTH-type_TetR-like_transc_reg"/>
</dbReference>
<dbReference type="SUPFAM" id="SSF48498">
    <property type="entry name" value="Tetracyclin repressor-like, C-terminal domain"/>
    <property type="match status" value="1"/>
</dbReference>
<name>A0A1U7DGQ4_9RHOB</name>
<dbReference type="Pfam" id="PF17938">
    <property type="entry name" value="TetR_C_29"/>
    <property type="match status" value="1"/>
</dbReference>
<dbReference type="InterPro" id="IPR001647">
    <property type="entry name" value="HTH_TetR"/>
</dbReference>
<keyword evidence="1 2" id="KW-0238">DNA-binding</keyword>
<dbReference type="PANTHER" id="PTHR30328">
    <property type="entry name" value="TRANSCRIPTIONAL REPRESSOR"/>
    <property type="match status" value="1"/>
</dbReference>
<protein>
    <submittedName>
        <fullName evidence="5">TetR family transcriptional regulator</fullName>
    </submittedName>
</protein>